<evidence type="ECO:0000256" key="1">
    <source>
        <dbReference type="ARBA" id="ARBA00008775"/>
    </source>
</evidence>
<dbReference type="Proteomes" id="UP000010366">
    <property type="component" value="Chromosome"/>
</dbReference>
<dbReference type="OrthoDB" id="4123258at2"/>
<dbReference type="HOGENOM" id="CLU_055120_2_0_3"/>
<dbReference type="RefSeq" id="WP_015162176.1">
    <property type="nucleotide sequence ID" value="NC_019697.1"/>
</dbReference>
<feature type="domain" description="TerD" evidence="2">
    <location>
        <begin position="1"/>
        <end position="190"/>
    </location>
</feature>
<keyword evidence="4" id="KW-1185">Reference proteome</keyword>
<dbReference type="PANTHER" id="PTHR32097">
    <property type="entry name" value="CAMP-BINDING PROTEIN 1-RELATED"/>
    <property type="match status" value="1"/>
</dbReference>
<dbReference type="InterPro" id="IPR051324">
    <property type="entry name" value="Stress/Tellurium_Resist"/>
</dbReference>
<dbReference type="PANTHER" id="PTHR32097:SF4">
    <property type="entry name" value="GENERAL STRESS PROTEIN 16U"/>
    <property type="match status" value="1"/>
</dbReference>
<dbReference type="Gene3D" id="2.60.60.30">
    <property type="entry name" value="sav2460 like domains"/>
    <property type="match status" value="1"/>
</dbReference>
<evidence type="ECO:0000259" key="2">
    <source>
        <dbReference type="Pfam" id="PF02342"/>
    </source>
</evidence>
<protein>
    <submittedName>
        <fullName evidence="3">Putative stress response protein, TerZ-and CABP1</fullName>
    </submittedName>
</protein>
<name>K9ULV0_CHAP6</name>
<dbReference type="InterPro" id="IPR003325">
    <property type="entry name" value="TerD"/>
</dbReference>
<dbReference type="Pfam" id="PF02342">
    <property type="entry name" value="TerD"/>
    <property type="match status" value="1"/>
</dbReference>
<accession>K9ULV0</accession>
<sequence>MAVSLAKGQRVSLEKIAPGLTEIFVGLGWDVKAVDTGVDFDLDASVFLLGSNEKLISDKHFIFYNNLTSPDASKSVEHTGDNLTGAGDGDDEMVKINFKQVPAEVDKIVVAVTIHEAQERKQNFGQVQNAFVRIVDLRTEKEVVRYDLVEDYSTETALIMAELYRKDGEWRLNAVGAGYQGGLQALLDRYQPN</sequence>
<dbReference type="PATRIC" id="fig|1173020.3.peg.5969"/>
<reference evidence="3 4" key="1">
    <citation type="submission" date="2012-05" db="EMBL/GenBank/DDBJ databases">
        <title>Finished chromosome of genome of Chamaesiphon sp. PCC 6605.</title>
        <authorList>
            <consortium name="US DOE Joint Genome Institute"/>
            <person name="Gugger M."/>
            <person name="Coursin T."/>
            <person name="Rippka R."/>
            <person name="Tandeau De Marsac N."/>
            <person name="Huntemann M."/>
            <person name="Wei C.-L."/>
            <person name="Han J."/>
            <person name="Detter J.C."/>
            <person name="Han C."/>
            <person name="Tapia R."/>
            <person name="Chen A."/>
            <person name="Kyrpides N."/>
            <person name="Mavromatis K."/>
            <person name="Markowitz V."/>
            <person name="Szeto E."/>
            <person name="Ivanova N."/>
            <person name="Pagani I."/>
            <person name="Pati A."/>
            <person name="Goodwin L."/>
            <person name="Nordberg H.P."/>
            <person name="Cantor M.N."/>
            <person name="Hua S.X."/>
            <person name="Woyke T."/>
            <person name="Kerfeld C.A."/>
        </authorList>
    </citation>
    <scope>NUCLEOTIDE SEQUENCE [LARGE SCALE GENOMIC DNA]</scope>
    <source>
        <strain evidence="4">ATCC 27169 / PCC 6605</strain>
    </source>
</reference>
<comment type="similarity">
    <text evidence="1">Belongs to the CAPAB/TerDEXZ family.</text>
</comment>
<proteinExistence type="inferred from homology"/>
<dbReference type="KEGG" id="cmp:Cha6605_5201"/>
<gene>
    <name evidence="3" type="ORF">Cha6605_5201</name>
</gene>
<dbReference type="eggNOG" id="COG2310">
    <property type="taxonomic scope" value="Bacteria"/>
</dbReference>
<dbReference type="EMBL" id="CP003600">
    <property type="protein sequence ID" value="AFY96092.1"/>
    <property type="molecule type" value="Genomic_DNA"/>
</dbReference>
<dbReference type="FunFam" id="2.60.60.30:FF:000001">
    <property type="entry name" value="Tellurium resistance protein TerD"/>
    <property type="match status" value="1"/>
</dbReference>
<dbReference type="AlphaFoldDB" id="K9ULV0"/>
<organism evidence="3 4">
    <name type="scientific">Chamaesiphon minutus (strain ATCC 27169 / PCC 6605)</name>
    <dbReference type="NCBI Taxonomy" id="1173020"/>
    <lineage>
        <taxon>Bacteria</taxon>
        <taxon>Bacillati</taxon>
        <taxon>Cyanobacteriota</taxon>
        <taxon>Cyanophyceae</taxon>
        <taxon>Gomontiellales</taxon>
        <taxon>Chamaesiphonaceae</taxon>
        <taxon>Chamaesiphon</taxon>
    </lineage>
</organism>
<dbReference type="STRING" id="1173020.Cha6605_5201"/>
<evidence type="ECO:0000313" key="3">
    <source>
        <dbReference type="EMBL" id="AFY96092.1"/>
    </source>
</evidence>
<evidence type="ECO:0000313" key="4">
    <source>
        <dbReference type="Proteomes" id="UP000010366"/>
    </source>
</evidence>
<dbReference type="CDD" id="cd06974">
    <property type="entry name" value="TerD_like"/>
    <property type="match status" value="1"/>
</dbReference>